<accession>A0ABV4T8L0</accession>
<dbReference type="Proteomes" id="UP001571980">
    <property type="component" value="Unassembled WGS sequence"/>
</dbReference>
<evidence type="ECO:0000313" key="2">
    <source>
        <dbReference type="Proteomes" id="UP001571980"/>
    </source>
</evidence>
<dbReference type="InterPro" id="IPR038437">
    <property type="entry name" value="GINS_Psf3_sf"/>
</dbReference>
<dbReference type="RefSeq" id="WP_372825047.1">
    <property type="nucleotide sequence ID" value="NZ_JARRIF010000002.1"/>
</dbReference>
<gene>
    <name evidence="1" type="ORF">P8X34_11945</name>
</gene>
<dbReference type="CDD" id="cd11714">
    <property type="entry name" value="GINS_A_archaea"/>
    <property type="match status" value="1"/>
</dbReference>
<protein>
    <submittedName>
        <fullName evidence="1">DNA replication complex GINS family protein</fullName>
    </submittedName>
</protein>
<reference evidence="1 2" key="1">
    <citation type="submission" date="2023-03" db="EMBL/GenBank/DDBJ databases">
        <title>Speciation in Pyrococcus: adaptation to high temperature as a mechanism.</title>
        <authorList>
            <person name="Gu J."/>
        </authorList>
    </citation>
    <scope>NUCLEOTIDE SEQUENCE [LARGE SCALE GENOMIC DNA]</scope>
    <source>
        <strain evidence="1 2">LMOA34</strain>
    </source>
</reference>
<dbReference type="EMBL" id="JARRIG010000009">
    <property type="protein sequence ID" value="MFA4805439.1"/>
    <property type="molecule type" value="Genomic_DNA"/>
</dbReference>
<dbReference type="Gene3D" id="1.20.58.2050">
    <property type="match status" value="1"/>
</dbReference>
<comment type="caution">
    <text evidence="1">The sequence shown here is derived from an EMBL/GenBank/DDBJ whole genome shotgun (WGS) entry which is preliminary data.</text>
</comment>
<keyword evidence="2" id="KW-1185">Reference proteome</keyword>
<proteinExistence type="predicted"/>
<sequence length="157" mass="18376">MSEVVAVVLTDIGSWKKGDYISVDIGTFRELFKKGIVDFANLSDFINEVAKLRYWEAKSTELQELEDDFYEKVKLVEEVLLERARRADAYALDTLGRFRLHVRKLKMTRLEKIFYAALIRPNSLEIENRLTKEEREFYRRWSSDLRGFLDGGVNDAG</sequence>
<name>A0ABV4T8L0_9EURY</name>
<organism evidence="1 2">
    <name type="scientific">Pyrococcus kukulkanii</name>
    <dbReference type="NCBI Taxonomy" id="1609559"/>
    <lineage>
        <taxon>Archaea</taxon>
        <taxon>Methanobacteriati</taxon>
        <taxon>Methanobacteriota</taxon>
        <taxon>Thermococci</taxon>
        <taxon>Thermococcales</taxon>
        <taxon>Thermococcaceae</taxon>
        <taxon>Pyrococcus</taxon>
    </lineage>
</organism>
<evidence type="ECO:0000313" key="1">
    <source>
        <dbReference type="EMBL" id="MFA4805439.1"/>
    </source>
</evidence>